<reference evidence="2 3" key="1">
    <citation type="submission" date="2022-10" db="EMBL/GenBank/DDBJ databases">
        <title>WGS assembly of Paspalum vaginatum 540-79.</title>
        <authorList>
            <person name="Sun G."/>
            <person name="Wase N."/>
            <person name="Shu S."/>
            <person name="Jenkins J."/>
            <person name="Zhou B."/>
            <person name="Torres-Rodriguez J."/>
            <person name="Chen C."/>
            <person name="Sandor L."/>
            <person name="Plott C."/>
            <person name="Yoshinga Y."/>
            <person name="Daum C."/>
            <person name="Qi P."/>
            <person name="Barry K."/>
            <person name="Lipzen A."/>
            <person name="Berry L."/>
            <person name="Pedersen C."/>
            <person name="Gottilla T."/>
            <person name="Foltz A."/>
            <person name="Yu H."/>
            <person name="O'Malley R."/>
            <person name="Zhang C."/>
            <person name="Devos K."/>
            <person name="Sigmon B."/>
            <person name="Yu B."/>
            <person name="Obata T."/>
            <person name="Schmutz J."/>
            <person name="Schnable J."/>
        </authorList>
    </citation>
    <scope>NUCLEOTIDE SEQUENCE [LARGE SCALE GENOMIC DNA]</scope>
    <source>
        <strain evidence="3">cv. 540-79</strain>
    </source>
</reference>
<protein>
    <submittedName>
        <fullName evidence="2">Uncharacterized protein</fullName>
    </submittedName>
</protein>
<dbReference type="Proteomes" id="UP001164776">
    <property type="component" value="Unassembled WGS sequence"/>
</dbReference>
<sequence>MPLTSAVAPRCTHTRRDEPLRSPLPVTRGRDVQLRPKWHCPSAPSPITIGASPASCARARNHAAAQAALPDRRPEKK</sequence>
<dbReference type="EMBL" id="MU629430">
    <property type="protein sequence ID" value="KAJ1257256.1"/>
    <property type="molecule type" value="Genomic_DNA"/>
</dbReference>
<evidence type="ECO:0000313" key="2">
    <source>
        <dbReference type="EMBL" id="KAJ1257256.1"/>
    </source>
</evidence>
<name>A0A9W7XE25_9POAL</name>
<accession>A0A9W7XE25</accession>
<evidence type="ECO:0000313" key="3">
    <source>
        <dbReference type="Proteomes" id="UP001164776"/>
    </source>
</evidence>
<feature type="region of interest" description="Disordered" evidence="1">
    <location>
        <begin position="1"/>
        <end position="26"/>
    </location>
</feature>
<gene>
    <name evidence="2" type="ORF">BS78_K135300</name>
</gene>
<proteinExistence type="predicted"/>
<keyword evidence="3" id="KW-1185">Reference proteome</keyword>
<evidence type="ECO:0000256" key="1">
    <source>
        <dbReference type="SAM" id="MobiDB-lite"/>
    </source>
</evidence>
<organism evidence="2 3">
    <name type="scientific">Paspalum vaginatum</name>
    <name type="common">seashore paspalum</name>
    <dbReference type="NCBI Taxonomy" id="158149"/>
    <lineage>
        <taxon>Eukaryota</taxon>
        <taxon>Viridiplantae</taxon>
        <taxon>Streptophyta</taxon>
        <taxon>Embryophyta</taxon>
        <taxon>Tracheophyta</taxon>
        <taxon>Spermatophyta</taxon>
        <taxon>Magnoliopsida</taxon>
        <taxon>Liliopsida</taxon>
        <taxon>Poales</taxon>
        <taxon>Poaceae</taxon>
        <taxon>PACMAD clade</taxon>
        <taxon>Panicoideae</taxon>
        <taxon>Andropogonodae</taxon>
        <taxon>Paspaleae</taxon>
        <taxon>Paspalinae</taxon>
        <taxon>Paspalum</taxon>
    </lineage>
</organism>
<dbReference type="AlphaFoldDB" id="A0A9W7XE25"/>
<comment type="caution">
    <text evidence="2">The sequence shown here is derived from an EMBL/GenBank/DDBJ whole genome shotgun (WGS) entry which is preliminary data.</text>
</comment>